<feature type="transmembrane region" description="Helical" evidence="6">
    <location>
        <begin position="102"/>
        <end position="122"/>
    </location>
</feature>
<evidence type="ECO:0000313" key="7">
    <source>
        <dbReference type="EMBL" id="MBB5153658.1"/>
    </source>
</evidence>
<dbReference type="GO" id="GO:0005886">
    <property type="term" value="C:plasma membrane"/>
    <property type="evidence" value="ECO:0007669"/>
    <property type="project" value="UniProtKB-SubCell"/>
</dbReference>
<reference evidence="7 8" key="1">
    <citation type="submission" date="2020-08" db="EMBL/GenBank/DDBJ databases">
        <title>Sequencing the genomes of 1000 actinobacteria strains.</title>
        <authorList>
            <person name="Klenk H.-P."/>
        </authorList>
    </citation>
    <scope>NUCLEOTIDE SEQUENCE [LARGE SCALE GENOMIC DNA]</scope>
    <source>
        <strain evidence="7 8">DSM 45584</strain>
    </source>
</reference>
<sequence length="485" mass="50748">MSRSLEPSSTTTATSDQHELLNRGLGVFSVVLMVVAAAAPLGTVAGLLPVMTSASQNVGAPLFFLIAAVLLILFAVGFTAMSRHVPNAGAFYSYIQAGLGRHLGTAAAALAVGSYLVLLIGVNAYAGVAVSNVIATYTSVHLPWWLLAFASLGVTGALGYRDIELSSKVLGLLLVCESLIIVVVAVAIGIRGGAHGMSSEPFSTSQLTTGKPSLGLMFAIFSFIGFEATAVFRHEARDPDRTIPRATYISVLFIGLFYGIASWFMIVGVGTDKAVALAGTSPENFTLDLGQVYVATAARDIMQLLLATSLFAVVLAFHNVVTRYQFTLAERGLLPAKLAEVHPTHRAPSRSSLVVSAVSVIATVLTLGLDPIAETYTWLSGASTLGLIALMTLTSLAVVRFFRNNPARPGTWRAVVAPALSFLGLAAVLALVIANFPLLVGGTANAIVIGGIIALAFVAGLLGAEYLRRRRPSRFAELTTLSTEA</sequence>
<dbReference type="Gene3D" id="1.20.1740.10">
    <property type="entry name" value="Amino acid/polyamine transporter I"/>
    <property type="match status" value="1"/>
</dbReference>
<feature type="transmembrane region" description="Helical" evidence="6">
    <location>
        <begin position="60"/>
        <end position="81"/>
    </location>
</feature>
<evidence type="ECO:0000256" key="3">
    <source>
        <dbReference type="ARBA" id="ARBA00022692"/>
    </source>
</evidence>
<accession>A0A840Q4J2</accession>
<protein>
    <submittedName>
        <fullName evidence="7">Amino acid transporter</fullName>
    </submittedName>
</protein>
<dbReference type="GO" id="GO:0022857">
    <property type="term" value="F:transmembrane transporter activity"/>
    <property type="evidence" value="ECO:0007669"/>
    <property type="project" value="InterPro"/>
</dbReference>
<evidence type="ECO:0000256" key="2">
    <source>
        <dbReference type="ARBA" id="ARBA00022475"/>
    </source>
</evidence>
<evidence type="ECO:0000256" key="6">
    <source>
        <dbReference type="SAM" id="Phobius"/>
    </source>
</evidence>
<comment type="caution">
    <text evidence="7">The sequence shown here is derived from an EMBL/GenBank/DDBJ whole genome shotgun (WGS) entry which is preliminary data.</text>
</comment>
<evidence type="ECO:0000256" key="1">
    <source>
        <dbReference type="ARBA" id="ARBA00004651"/>
    </source>
</evidence>
<dbReference type="Pfam" id="PF13520">
    <property type="entry name" value="AA_permease_2"/>
    <property type="match status" value="1"/>
</dbReference>
<dbReference type="InterPro" id="IPR050367">
    <property type="entry name" value="APC_superfamily"/>
</dbReference>
<keyword evidence="8" id="KW-1185">Reference proteome</keyword>
<feature type="transmembrane region" description="Helical" evidence="6">
    <location>
        <begin position="414"/>
        <end position="438"/>
    </location>
</feature>
<feature type="transmembrane region" description="Helical" evidence="6">
    <location>
        <begin position="378"/>
        <end position="402"/>
    </location>
</feature>
<keyword evidence="5 6" id="KW-0472">Membrane</keyword>
<feature type="transmembrane region" description="Helical" evidence="6">
    <location>
        <begin position="25"/>
        <end position="48"/>
    </location>
</feature>
<dbReference type="AlphaFoldDB" id="A0A840Q4J2"/>
<dbReference type="PIRSF" id="PIRSF006060">
    <property type="entry name" value="AA_transporter"/>
    <property type="match status" value="1"/>
</dbReference>
<organism evidence="7 8">
    <name type="scientific">Saccharopolyspora phatthalungensis</name>
    <dbReference type="NCBI Taxonomy" id="664693"/>
    <lineage>
        <taxon>Bacteria</taxon>
        <taxon>Bacillati</taxon>
        <taxon>Actinomycetota</taxon>
        <taxon>Actinomycetes</taxon>
        <taxon>Pseudonocardiales</taxon>
        <taxon>Pseudonocardiaceae</taxon>
        <taxon>Saccharopolyspora</taxon>
    </lineage>
</organism>
<dbReference type="PANTHER" id="PTHR42770">
    <property type="entry name" value="AMINO ACID TRANSPORTER-RELATED"/>
    <property type="match status" value="1"/>
</dbReference>
<name>A0A840Q4J2_9PSEU</name>
<feature type="transmembrane region" description="Helical" evidence="6">
    <location>
        <begin position="246"/>
        <end position="266"/>
    </location>
</feature>
<evidence type="ECO:0000313" key="8">
    <source>
        <dbReference type="Proteomes" id="UP000584374"/>
    </source>
</evidence>
<feature type="transmembrane region" description="Helical" evidence="6">
    <location>
        <begin position="301"/>
        <end position="321"/>
    </location>
</feature>
<evidence type="ECO:0000256" key="4">
    <source>
        <dbReference type="ARBA" id="ARBA00022989"/>
    </source>
</evidence>
<feature type="transmembrane region" description="Helical" evidence="6">
    <location>
        <begin position="214"/>
        <end position="234"/>
    </location>
</feature>
<keyword evidence="3 6" id="KW-0812">Transmembrane</keyword>
<dbReference type="PANTHER" id="PTHR42770:SF16">
    <property type="entry name" value="AMINO ACID PERMEASE"/>
    <property type="match status" value="1"/>
</dbReference>
<dbReference type="InterPro" id="IPR002293">
    <property type="entry name" value="AA/rel_permease1"/>
</dbReference>
<dbReference type="EMBL" id="JACHIW010000001">
    <property type="protein sequence ID" value="MBB5153658.1"/>
    <property type="molecule type" value="Genomic_DNA"/>
</dbReference>
<keyword evidence="4 6" id="KW-1133">Transmembrane helix</keyword>
<dbReference type="RefSeq" id="WP_184724752.1">
    <property type="nucleotide sequence ID" value="NZ_JACHIW010000001.1"/>
</dbReference>
<feature type="transmembrane region" description="Helical" evidence="6">
    <location>
        <begin position="444"/>
        <end position="464"/>
    </location>
</feature>
<proteinExistence type="predicted"/>
<keyword evidence="2" id="KW-1003">Cell membrane</keyword>
<feature type="transmembrane region" description="Helical" evidence="6">
    <location>
        <begin position="142"/>
        <end position="160"/>
    </location>
</feature>
<evidence type="ECO:0000256" key="5">
    <source>
        <dbReference type="ARBA" id="ARBA00023136"/>
    </source>
</evidence>
<gene>
    <name evidence="7" type="ORF">BJ970_001192</name>
</gene>
<comment type="subcellular location">
    <subcellularLocation>
        <location evidence="1">Cell membrane</location>
        <topology evidence="1">Multi-pass membrane protein</topology>
    </subcellularLocation>
</comment>
<dbReference type="Proteomes" id="UP000584374">
    <property type="component" value="Unassembled WGS sequence"/>
</dbReference>
<feature type="transmembrane region" description="Helical" evidence="6">
    <location>
        <begin position="172"/>
        <end position="194"/>
    </location>
</feature>
<feature type="transmembrane region" description="Helical" evidence="6">
    <location>
        <begin position="353"/>
        <end position="372"/>
    </location>
</feature>